<evidence type="ECO:0000313" key="3">
    <source>
        <dbReference type="EMBL" id="MDK3018329.1"/>
    </source>
</evidence>
<dbReference type="RefSeq" id="WP_284481143.1">
    <property type="nucleotide sequence ID" value="NZ_JASNJD010000007.1"/>
</dbReference>
<feature type="domain" description="BD-FAE-like" evidence="2">
    <location>
        <begin position="65"/>
        <end position="163"/>
    </location>
</feature>
<dbReference type="GO" id="GO:0016787">
    <property type="term" value="F:hydrolase activity"/>
    <property type="evidence" value="ECO:0007669"/>
    <property type="project" value="UniProtKB-KW"/>
</dbReference>
<dbReference type="InterPro" id="IPR049492">
    <property type="entry name" value="BD-FAE-like_dom"/>
</dbReference>
<gene>
    <name evidence="3" type="ORF">QO033_11625</name>
</gene>
<dbReference type="Gene3D" id="3.40.50.1820">
    <property type="entry name" value="alpha/beta hydrolase"/>
    <property type="match status" value="1"/>
</dbReference>
<evidence type="ECO:0000259" key="2">
    <source>
        <dbReference type="Pfam" id="PF20434"/>
    </source>
</evidence>
<keyword evidence="1 3" id="KW-0378">Hydrolase</keyword>
<dbReference type="Pfam" id="PF20434">
    <property type="entry name" value="BD-FAE"/>
    <property type="match status" value="1"/>
</dbReference>
<accession>A0ABT7F1J0</accession>
<dbReference type="PANTHER" id="PTHR48081">
    <property type="entry name" value="AB HYDROLASE SUPERFAMILY PROTEIN C4A8.06C"/>
    <property type="match status" value="1"/>
</dbReference>
<sequence length="295" mass="31498">MSDFDLPLSAELSGAALDRAYNARATVSVETFETIIGQYRATSDQAAATLPARLGLVYDDCGERLDIFAGGQGGDLRPAVIFIHGGYWRALSRLESRMLAPVLAAEGIACVVPDYTLSPQVSLREIVRQMRAAFTWLWQNAEAEGIDRERIYLCGSSAGGHLVGTLLSGGWQAVAGLPPTAVAGAMPISGLYDLDPISRTFPQEWLQLGPADIADLSPIRTIDGAHCPVVAAYAAHEAPGFSLNSRAYAAAWQAAGGAAEVLEVPGCNHFDVLLEFTRPDSLLSQRLLQMIARGR</sequence>
<protein>
    <submittedName>
        <fullName evidence="3">Alpha/beta hydrolase</fullName>
    </submittedName>
</protein>
<organism evidence="3 4">
    <name type="scientific">Pseudodonghicola flavimaris</name>
    <dbReference type="NCBI Taxonomy" id="3050036"/>
    <lineage>
        <taxon>Bacteria</taxon>
        <taxon>Pseudomonadati</taxon>
        <taxon>Pseudomonadota</taxon>
        <taxon>Alphaproteobacteria</taxon>
        <taxon>Rhodobacterales</taxon>
        <taxon>Paracoccaceae</taxon>
        <taxon>Pseudodonghicola</taxon>
    </lineage>
</organism>
<dbReference type="InterPro" id="IPR029058">
    <property type="entry name" value="AB_hydrolase_fold"/>
</dbReference>
<reference evidence="3 4" key="1">
    <citation type="submission" date="2023-05" db="EMBL/GenBank/DDBJ databases">
        <title>Pseudodonghicola sp. nov.</title>
        <authorList>
            <person name="Huang J."/>
        </authorList>
    </citation>
    <scope>NUCLEOTIDE SEQUENCE [LARGE SCALE GENOMIC DNA]</scope>
    <source>
        <strain evidence="3 4">IC7</strain>
    </source>
</reference>
<dbReference type="SUPFAM" id="SSF53474">
    <property type="entry name" value="alpha/beta-Hydrolases"/>
    <property type="match status" value="1"/>
</dbReference>
<name>A0ABT7F1J0_9RHOB</name>
<dbReference type="EMBL" id="JASNJD010000007">
    <property type="protein sequence ID" value="MDK3018329.1"/>
    <property type="molecule type" value="Genomic_DNA"/>
</dbReference>
<dbReference type="PANTHER" id="PTHR48081:SF33">
    <property type="entry name" value="KYNURENINE FORMAMIDASE"/>
    <property type="match status" value="1"/>
</dbReference>
<dbReference type="InterPro" id="IPR050300">
    <property type="entry name" value="GDXG_lipolytic_enzyme"/>
</dbReference>
<comment type="caution">
    <text evidence="3">The sequence shown here is derived from an EMBL/GenBank/DDBJ whole genome shotgun (WGS) entry which is preliminary data.</text>
</comment>
<dbReference type="Proteomes" id="UP001243757">
    <property type="component" value="Unassembled WGS sequence"/>
</dbReference>
<evidence type="ECO:0000256" key="1">
    <source>
        <dbReference type="ARBA" id="ARBA00022801"/>
    </source>
</evidence>
<proteinExistence type="predicted"/>
<evidence type="ECO:0000313" key="4">
    <source>
        <dbReference type="Proteomes" id="UP001243757"/>
    </source>
</evidence>
<keyword evidence="4" id="KW-1185">Reference proteome</keyword>